<evidence type="ECO:0000313" key="4">
    <source>
        <dbReference type="Proteomes" id="UP001551675"/>
    </source>
</evidence>
<reference evidence="3 4" key="1">
    <citation type="submission" date="2024-06" db="EMBL/GenBank/DDBJ databases">
        <title>The Natural Products Discovery Center: Release of the First 8490 Sequenced Strains for Exploring Actinobacteria Biosynthetic Diversity.</title>
        <authorList>
            <person name="Kalkreuter E."/>
            <person name="Kautsar S.A."/>
            <person name="Yang D."/>
            <person name="Bader C.D."/>
            <person name="Teijaro C.N."/>
            <person name="Fluegel L."/>
            <person name="Davis C.M."/>
            <person name="Simpson J.R."/>
            <person name="Lauterbach L."/>
            <person name="Steele A.D."/>
            <person name="Gui C."/>
            <person name="Meng S."/>
            <person name="Li G."/>
            <person name="Viehrig K."/>
            <person name="Ye F."/>
            <person name="Su P."/>
            <person name="Kiefer A.F."/>
            <person name="Nichols A."/>
            <person name="Cepeda A.J."/>
            <person name="Yan W."/>
            <person name="Fan B."/>
            <person name="Jiang Y."/>
            <person name="Adhikari A."/>
            <person name="Zheng C.-J."/>
            <person name="Schuster L."/>
            <person name="Cowan T.M."/>
            <person name="Smanski M.J."/>
            <person name="Chevrette M.G."/>
            <person name="De Carvalho L.P.S."/>
            <person name="Shen B."/>
        </authorList>
    </citation>
    <scope>NUCLEOTIDE SEQUENCE [LARGE SCALE GENOMIC DNA]</scope>
    <source>
        <strain evidence="3 4">NPDC050100</strain>
    </source>
</reference>
<organism evidence="3 4">
    <name type="scientific">Microtetraspora glauca</name>
    <dbReference type="NCBI Taxonomy" id="1996"/>
    <lineage>
        <taxon>Bacteria</taxon>
        <taxon>Bacillati</taxon>
        <taxon>Actinomycetota</taxon>
        <taxon>Actinomycetes</taxon>
        <taxon>Streptosporangiales</taxon>
        <taxon>Streptosporangiaceae</taxon>
        <taxon>Microtetraspora</taxon>
    </lineage>
</organism>
<dbReference type="RefSeq" id="WP_061260992.1">
    <property type="nucleotide sequence ID" value="NZ_JBFALK010000042.1"/>
</dbReference>
<sequence length="337" mass="36231">MSIRAGEVEGPLGEVLRVMMASEPVDQERSAAEQREENAQLWRASLEFVVRPAPEGVTTEDLEIPVKGGTIGARIYRCEGAVGTHVFFHGGAYWLGSVELSDIHSRWLAKLSGVAIVSVDYRLAPEHPYPIPIDDCAEATAWLAANGAELGLDPSSLSVGGESAGANAAAVVALRCASGDGPRLVAQVLSVPLTDWLDAAIYEAEMDPRCTPTAADITLARRHLFGEAPRPEQMLAASPLRAVIPDGMRGIKTMIMTNQFDRLRDSGQAYAQLLLREGVEVTTYHAPDIFHGGTGMTALSASACRYEAVYAAYVRETHRDPHCYGSCRSLGAAIWVK</sequence>
<dbReference type="InterPro" id="IPR013094">
    <property type="entry name" value="AB_hydrolase_3"/>
</dbReference>
<dbReference type="Pfam" id="PF07859">
    <property type="entry name" value="Abhydrolase_3"/>
    <property type="match status" value="1"/>
</dbReference>
<dbReference type="InterPro" id="IPR029058">
    <property type="entry name" value="AB_hydrolase_fold"/>
</dbReference>
<feature type="domain" description="Alpha/beta hydrolase fold-3" evidence="2">
    <location>
        <begin position="86"/>
        <end position="292"/>
    </location>
</feature>
<dbReference type="SUPFAM" id="SSF53474">
    <property type="entry name" value="alpha/beta-Hydrolases"/>
    <property type="match status" value="1"/>
</dbReference>
<accession>A0ABV3GTV3</accession>
<dbReference type="InterPro" id="IPR050300">
    <property type="entry name" value="GDXG_lipolytic_enzyme"/>
</dbReference>
<protein>
    <submittedName>
        <fullName evidence="3">Alpha/beta hydrolase fold domain-containing protein</fullName>
    </submittedName>
</protein>
<gene>
    <name evidence="3" type="ORF">AB0I59_41320</name>
</gene>
<dbReference type="GO" id="GO:0016787">
    <property type="term" value="F:hydrolase activity"/>
    <property type="evidence" value="ECO:0007669"/>
    <property type="project" value="UniProtKB-KW"/>
</dbReference>
<comment type="caution">
    <text evidence="3">The sequence shown here is derived from an EMBL/GenBank/DDBJ whole genome shotgun (WGS) entry which is preliminary data.</text>
</comment>
<dbReference type="EMBL" id="JBFALK010000042">
    <property type="protein sequence ID" value="MEV0975071.1"/>
    <property type="molecule type" value="Genomic_DNA"/>
</dbReference>
<evidence type="ECO:0000256" key="1">
    <source>
        <dbReference type="ARBA" id="ARBA00022801"/>
    </source>
</evidence>
<dbReference type="PANTHER" id="PTHR48081:SF8">
    <property type="entry name" value="ALPHA_BETA HYDROLASE FOLD-3 DOMAIN-CONTAINING PROTEIN-RELATED"/>
    <property type="match status" value="1"/>
</dbReference>
<dbReference type="Proteomes" id="UP001551675">
    <property type="component" value="Unassembled WGS sequence"/>
</dbReference>
<keyword evidence="4" id="KW-1185">Reference proteome</keyword>
<dbReference type="Gene3D" id="3.40.50.1820">
    <property type="entry name" value="alpha/beta hydrolase"/>
    <property type="match status" value="1"/>
</dbReference>
<evidence type="ECO:0000313" key="3">
    <source>
        <dbReference type="EMBL" id="MEV0975071.1"/>
    </source>
</evidence>
<name>A0ABV3GTV3_MICGL</name>
<keyword evidence="1 3" id="KW-0378">Hydrolase</keyword>
<evidence type="ECO:0000259" key="2">
    <source>
        <dbReference type="Pfam" id="PF07859"/>
    </source>
</evidence>
<proteinExistence type="predicted"/>
<dbReference type="PANTHER" id="PTHR48081">
    <property type="entry name" value="AB HYDROLASE SUPERFAMILY PROTEIN C4A8.06C"/>
    <property type="match status" value="1"/>
</dbReference>